<evidence type="ECO:0000313" key="16">
    <source>
        <dbReference type="EMBL" id="EZP79307.1"/>
    </source>
</evidence>
<gene>
    <name evidence="16" type="ORF">BV97_04070</name>
</gene>
<comment type="similarity">
    <text evidence="11 12">Belongs to the TonB-dependent receptor family.</text>
</comment>
<evidence type="ECO:0000256" key="8">
    <source>
        <dbReference type="ARBA" id="ARBA00023077"/>
    </source>
</evidence>
<evidence type="ECO:0000313" key="17">
    <source>
        <dbReference type="Proteomes" id="UP000024329"/>
    </source>
</evidence>
<keyword evidence="9 11" id="KW-0472">Membrane</keyword>
<keyword evidence="10 11" id="KW-0998">Cell outer membrane</keyword>
<evidence type="ECO:0000256" key="12">
    <source>
        <dbReference type="RuleBase" id="RU003357"/>
    </source>
</evidence>
<comment type="subcellular location">
    <subcellularLocation>
        <location evidence="1 11">Cell outer membrane</location>
        <topology evidence="1 11">Multi-pass membrane protein</topology>
    </subcellularLocation>
</comment>
<dbReference type="PANTHER" id="PTHR32552">
    <property type="entry name" value="FERRICHROME IRON RECEPTOR-RELATED"/>
    <property type="match status" value="1"/>
</dbReference>
<evidence type="ECO:0000256" key="6">
    <source>
        <dbReference type="ARBA" id="ARBA00023004"/>
    </source>
</evidence>
<evidence type="ECO:0000256" key="10">
    <source>
        <dbReference type="ARBA" id="ARBA00023237"/>
    </source>
</evidence>
<dbReference type="InterPro" id="IPR039426">
    <property type="entry name" value="TonB-dep_rcpt-like"/>
</dbReference>
<dbReference type="GO" id="GO:0006826">
    <property type="term" value="P:iron ion transport"/>
    <property type="evidence" value="ECO:0007669"/>
    <property type="project" value="UniProtKB-KW"/>
</dbReference>
<keyword evidence="2 11" id="KW-0813">Transport</keyword>
<dbReference type="Pfam" id="PF07715">
    <property type="entry name" value="Plug"/>
    <property type="match status" value="1"/>
</dbReference>
<evidence type="ECO:0000256" key="4">
    <source>
        <dbReference type="ARBA" id="ARBA00022496"/>
    </source>
</evidence>
<evidence type="ECO:0000256" key="2">
    <source>
        <dbReference type="ARBA" id="ARBA00022448"/>
    </source>
</evidence>
<dbReference type="AlphaFoldDB" id="A0A031JSH8"/>
<feature type="domain" description="TonB-dependent receptor plug" evidence="15">
    <location>
        <begin position="59"/>
        <end position="165"/>
    </location>
</feature>
<keyword evidence="8 12" id="KW-0798">TonB box</keyword>
<dbReference type="EMBL" id="JFYZ01000027">
    <property type="protein sequence ID" value="EZP79307.1"/>
    <property type="molecule type" value="Genomic_DNA"/>
</dbReference>
<evidence type="ECO:0000259" key="14">
    <source>
        <dbReference type="Pfam" id="PF00593"/>
    </source>
</evidence>
<evidence type="ECO:0000256" key="9">
    <source>
        <dbReference type="ARBA" id="ARBA00023136"/>
    </source>
</evidence>
<proteinExistence type="inferred from homology"/>
<keyword evidence="16" id="KW-0675">Receptor</keyword>
<evidence type="ECO:0000259" key="15">
    <source>
        <dbReference type="Pfam" id="PF07715"/>
    </source>
</evidence>
<evidence type="ECO:0000256" key="3">
    <source>
        <dbReference type="ARBA" id="ARBA00022452"/>
    </source>
</evidence>
<protein>
    <submittedName>
        <fullName evidence="16">TonB-dependent receptor</fullName>
    </submittedName>
</protein>
<feature type="domain" description="TonB-dependent receptor-like beta-barrel" evidence="14">
    <location>
        <begin position="283"/>
        <end position="758"/>
    </location>
</feature>
<dbReference type="Pfam" id="PF00593">
    <property type="entry name" value="TonB_dep_Rec_b-barrel"/>
    <property type="match status" value="1"/>
</dbReference>
<keyword evidence="7" id="KW-0406">Ion transport</keyword>
<dbReference type="Gene3D" id="2.40.170.20">
    <property type="entry name" value="TonB-dependent receptor, beta-barrel domain"/>
    <property type="match status" value="1"/>
</dbReference>
<evidence type="ECO:0000256" key="7">
    <source>
        <dbReference type="ARBA" id="ARBA00023065"/>
    </source>
</evidence>
<comment type="caution">
    <text evidence="16">The sequence shown here is derived from an EMBL/GenBank/DDBJ whole genome shotgun (WGS) entry which is preliminary data.</text>
</comment>
<dbReference type="InterPro" id="IPR012910">
    <property type="entry name" value="Plug_dom"/>
</dbReference>
<feature type="chain" id="PRO_5001556935" evidence="13">
    <location>
        <begin position="23"/>
        <end position="792"/>
    </location>
</feature>
<dbReference type="SUPFAM" id="SSF56935">
    <property type="entry name" value="Porins"/>
    <property type="match status" value="1"/>
</dbReference>
<evidence type="ECO:0000256" key="13">
    <source>
        <dbReference type="SAM" id="SignalP"/>
    </source>
</evidence>
<dbReference type="PATRIC" id="fig|158500.4.peg.4136"/>
<reference evidence="16 17" key="1">
    <citation type="submission" date="2014-03" db="EMBL/GenBank/DDBJ databases">
        <title>Whole genome sequence of Novosphingobium resinovorum KF1.</title>
        <authorList>
            <person name="Gan H.M."/>
            <person name="Gan H.Y."/>
            <person name="Chew T.H."/>
            <person name="Savka M.A."/>
        </authorList>
    </citation>
    <scope>NUCLEOTIDE SEQUENCE [LARGE SCALE GENOMIC DNA]</scope>
    <source>
        <strain evidence="16 17">KF1</strain>
    </source>
</reference>
<name>A0A031JSH8_9SPHN</name>
<keyword evidence="6" id="KW-0408">Iron</keyword>
<keyword evidence="4" id="KW-0410">Iron transport</keyword>
<dbReference type="InterPro" id="IPR036942">
    <property type="entry name" value="Beta-barrel_TonB_sf"/>
</dbReference>
<dbReference type="CDD" id="cd01347">
    <property type="entry name" value="ligand_gated_channel"/>
    <property type="match status" value="1"/>
</dbReference>
<keyword evidence="5 11" id="KW-0812">Transmembrane</keyword>
<dbReference type="GO" id="GO:0009279">
    <property type="term" value="C:cell outer membrane"/>
    <property type="evidence" value="ECO:0007669"/>
    <property type="project" value="UniProtKB-SubCell"/>
</dbReference>
<dbReference type="PANTHER" id="PTHR32552:SF81">
    <property type="entry name" value="TONB-DEPENDENT OUTER MEMBRANE RECEPTOR"/>
    <property type="match status" value="1"/>
</dbReference>
<dbReference type="InterPro" id="IPR000531">
    <property type="entry name" value="Beta-barrel_TonB"/>
</dbReference>
<keyword evidence="13" id="KW-0732">Signal</keyword>
<feature type="signal peptide" evidence="13">
    <location>
        <begin position="1"/>
        <end position="22"/>
    </location>
</feature>
<sequence length="792" mass="85703">MKSIKAALMACGALGAMQTASAQTTPQRTTTDAAAQDDASQSSAQDIIVTANKREQSVQRVGLSITAVSGDALAERRITNLQDLAAAIPGLDFSPSATNTPILTLRGIGFNESSLGVYPAVSVYIDQAPLPFPVLASHTAYDLERVEVLKGPQGTLFGQNSTGGAINYIAAKPLDHFAAGGDISYGRFNQVDGNAFVTGPLSDTLSGRIAVSGLRADPWQKSYTSDRKNGKQGYYAGRALLNWEPSDSARFSLNVNGWVDKSEPQAQQLVAIRSQVPSAATPQLLNYPFSPKNNRAADWSEGLQSSTRKFYQASLRADIDVTDSITLTSLSSYSHLTQRQATDADGMSIQIFDLPVNNGKVKSFNQELRLADDNSDTFRWVVGVNLEKSKTFEDQLLQYFDGGANNPSNLFIYESRTKLNQNIRNLAAFANGEYKLAENLTLKAGMRYTDSRNRAGICGLDAGDGRINSLFDLLGGLLSGGQTFPPLQSGQCYVLNYDFQPGIPFQQTLHEHNVSWRAGIDYQANPDTLLYANVSRGYKAGSFPELAPATYIQLEPVTQESVTSYEAGFKTTFADRMVTLNGAAFYYDYKDKQVRGKLLDPIFGILDTLVNIPKSRVWGLEAELSVRPASGLTVSASGTYINSKVLEYSGQNVIGFADDFRGDPLPLTPKWAGQVAVDYRMALPSGGTPFIGLTVSGRTSADGALGGSRIAYPANATTIVRPGVTYPYHIDGYVLVNGQIGYEAPDEAWRVMVWGKNILNKYYWTAVPAANDSSARLTGRPATYGITFGVNF</sequence>
<accession>A0A031JSH8</accession>
<dbReference type="RefSeq" id="WP_036528240.1">
    <property type="nucleotide sequence ID" value="NZ_JFYZ01000027.1"/>
</dbReference>
<keyword evidence="3 11" id="KW-1134">Transmembrane beta strand</keyword>
<evidence type="ECO:0000256" key="5">
    <source>
        <dbReference type="ARBA" id="ARBA00022692"/>
    </source>
</evidence>
<dbReference type="PROSITE" id="PS52016">
    <property type="entry name" value="TONB_DEPENDENT_REC_3"/>
    <property type="match status" value="1"/>
</dbReference>
<organism evidence="16 17">
    <name type="scientific">Novosphingobium resinovorum</name>
    <dbReference type="NCBI Taxonomy" id="158500"/>
    <lineage>
        <taxon>Bacteria</taxon>
        <taxon>Pseudomonadati</taxon>
        <taxon>Pseudomonadota</taxon>
        <taxon>Alphaproteobacteria</taxon>
        <taxon>Sphingomonadales</taxon>
        <taxon>Sphingomonadaceae</taxon>
        <taxon>Novosphingobium</taxon>
    </lineage>
</organism>
<dbReference type="Proteomes" id="UP000024329">
    <property type="component" value="Unassembled WGS sequence"/>
</dbReference>
<evidence type="ECO:0000256" key="11">
    <source>
        <dbReference type="PROSITE-ProRule" id="PRU01360"/>
    </source>
</evidence>
<dbReference type="eggNOG" id="COG4771">
    <property type="taxonomic scope" value="Bacteria"/>
</dbReference>
<evidence type="ECO:0000256" key="1">
    <source>
        <dbReference type="ARBA" id="ARBA00004571"/>
    </source>
</evidence>